<keyword evidence="1" id="KW-0560">Oxidoreductase</keyword>
<dbReference type="PANTHER" id="PTHR40279">
    <property type="entry name" value="PQQC-LIKE PROTEIN"/>
    <property type="match status" value="1"/>
</dbReference>
<organism evidence="2 3">
    <name type="scientific">Marine Group I thaumarchaeote</name>
    <dbReference type="NCBI Taxonomy" id="2511932"/>
    <lineage>
        <taxon>Archaea</taxon>
        <taxon>Nitrososphaerota</taxon>
        <taxon>Marine Group I</taxon>
    </lineage>
</organism>
<dbReference type="AlphaFoldDB" id="A0A7K4NP51"/>
<dbReference type="PANTHER" id="PTHR40279:SF3">
    <property type="entry name" value="4-AMINOBENZOATE SYNTHASE"/>
    <property type="match status" value="1"/>
</dbReference>
<dbReference type="Gene3D" id="1.20.910.10">
    <property type="entry name" value="Heme oxygenase-like"/>
    <property type="match status" value="1"/>
</dbReference>
<comment type="caution">
    <text evidence="2">The sequence shown here is derived from an EMBL/GenBank/DDBJ whole genome shotgun (WGS) entry which is preliminary data.</text>
</comment>
<dbReference type="EMBL" id="JACAST010000037">
    <property type="protein sequence ID" value="NWK02480.1"/>
    <property type="molecule type" value="Genomic_DNA"/>
</dbReference>
<dbReference type="Pfam" id="PF14518">
    <property type="entry name" value="Haem_oxygenas_2"/>
    <property type="match status" value="1"/>
</dbReference>
<evidence type="ECO:0000313" key="3">
    <source>
        <dbReference type="Proteomes" id="UP000529843"/>
    </source>
</evidence>
<dbReference type="Proteomes" id="UP000529843">
    <property type="component" value="Unassembled WGS sequence"/>
</dbReference>
<accession>A0A7K4NP51</accession>
<evidence type="ECO:0000313" key="2">
    <source>
        <dbReference type="EMBL" id="NWK02480.1"/>
    </source>
</evidence>
<dbReference type="SUPFAM" id="SSF48613">
    <property type="entry name" value="Heme oxygenase-like"/>
    <property type="match status" value="1"/>
</dbReference>
<reference evidence="2 3" key="1">
    <citation type="journal article" date="2019" name="Environ. Microbiol.">
        <title>Genomics insights into ecotype formation of ammonia-oxidizing archaea in the deep ocean.</title>
        <authorList>
            <person name="Wang Y."/>
            <person name="Huang J.M."/>
            <person name="Cui G.J."/>
            <person name="Nunoura T."/>
            <person name="Takaki Y."/>
            <person name="Li W.L."/>
            <person name="Li J."/>
            <person name="Gao Z.M."/>
            <person name="Takai K."/>
            <person name="Zhang A.Q."/>
            <person name="Stepanauskas R."/>
        </authorList>
    </citation>
    <scope>NUCLEOTIDE SEQUENCE [LARGE SCALE GENOMIC DNA]</scope>
    <source>
        <strain evidence="2 3">N8</strain>
    </source>
</reference>
<dbReference type="InterPro" id="IPR039068">
    <property type="entry name" value="PqqC-like"/>
</dbReference>
<proteinExistence type="predicted"/>
<name>A0A7K4NP51_9ARCH</name>
<dbReference type="GO" id="GO:0016491">
    <property type="term" value="F:oxidoreductase activity"/>
    <property type="evidence" value="ECO:0007669"/>
    <property type="project" value="UniProtKB-KW"/>
</dbReference>
<sequence>MNYLIQKIEQMFEERSLLKHPFYQTWSDGKLTPEALAGYSKEYYQLVKAVPKFMEPLIKESPEIMKGELYSNQQEETSHIELWERFAYAMGISYDELINYEGLKKTNQSISELSSTMTSFESGSAAMYAFEKEIPKISQIKLDGLAEFYGITSENATEYFKQHTEADIRHTASWRKIIEQSSGHDNDIIYAAKKSISSQNLLLDSCFEEYC</sequence>
<gene>
    <name evidence="2" type="ORF">HX804_04155</name>
</gene>
<dbReference type="InterPro" id="IPR016084">
    <property type="entry name" value="Haem_Oase-like_multi-hlx"/>
</dbReference>
<protein>
    <submittedName>
        <fullName evidence="2">Iron-containing redox enzyme family protein</fullName>
    </submittedName>
</protein>
<dbReference type="SMART" id="SM01236">
    <property type="entry name" value="Haem_oxygenase_2"/>
    <property type="match status" value="1"/>
</dbReference>
<evidence type="ECO:0000256" key="1">
    <source>
        <dbReference type="ARBA" id="ARBA00023002"/>
    </source>
</evidence>